<dbReference type="Gene3D" id="3.40.50.720">
    <property type="entry name" value="NAD(P)-binding Rossmann-like Domain"/>
    <property type="match status" value="1"/>
</dbReference>
<dbReference type="InterPro" id="IPR050463">
    <property type="entry name" value="Gfo/Idh/MocA_oxidrdct_glycsds"/>
</dbReference>
<gene>
    <name evidence="4" type="ORF">IAA98_12465</name>
</gene>
<dbReference type="PANTHER" id="PTHR43818:SF11">
    <property type="entry name" value="BCDNA.GH03377"/>
    <property type="match status" value="1"/>
</dbReference>
<evidence type="ECO:0000259" key="3">
    <source>
        <dbReference type="Pfam" id="PF22725"/>
    </source>
</evidence>
<reference evidence="4" key="2">
    <citation type="journal article" date="2021" name="PeerJ">
        <title>Extensive microbial diversity within the chicken gut microbiome revealed by metagenomics and culture.</title>
        <authorList>
            <person name="Gilroy R."/>
            <person name="Ravi A."/>
            <person name="Getino M."/>
            <person name="Pursley I."/>
            <person name="Horton D.L."/>
            <person name="Alikhan N.F."/>
            <person name="Baker D."/>
            <person name="Gharbi K."/>
            <person name="Hall N."/>
            <person name="Watson M."/>
            <person name="Adriaenssens E.M."/>
            <person name="Foster-Nyarko E."/>
            <person name="Jarju S."/>
            <person name="Secka A."/>
            <person name="Antonio M."/>
            <person name="Oren A."/>
            <person name="Chaudhuri R.R."/>
            <person name="La Ragione R."/>
            <person name="Hildebrand F."/>
            <person name="Pallen M.J."/>
        </authorList>
    </citation>
    <scope>NUCLEOTIDE SEQUENCE</scope>
    <source>
        <strain evidence="4">ChiGjej1B1-24693</strain>
    </source>
</reference>
<feature type="non-terminal residue" evidence="4">
    <location>
        <position position="260"/>
    </location>
</feature>
<feature type="domain" description="GFO/IDH/MocA-like oxidoreductase" evidence="3">
    <location>
        <begin position="137"/>
        <end position="257"/>
    </location>
</feature>
<dbReference type="PANTHER" id="PTHR43818">
    <property type="entry name" value="BCDNA.GH03377"/>
    <property type="match status" value="1"/>
</dbReference>
<dbReference type="GO" id="GO:0000166">
    <property type="term" value="F:nucleotide binding"/>
    <property type="evidence" value="ECO:0007669"/>
    <property type="project" value="InterPro"/>
</dbReference>
<reference evidence="4" key="1">
    <citation type="submission" date="2020-10" db="EMBL/GenBank/DDBJ databases">
        <authorList>
            <person name="Gilroy R."/>
        </authorList>
    </citation>
    <scope>NUCLEOTIDE SEQUENCE</scope>
    <source>
        <strain evidence="4">ChiGjej1B1-24693</strain>
    </source>
</reference>
<protein>
    <submittedName>
        <fullName evidence="4">Gfo/Idh/MocA family oxidoreductase</fullName>
    </submittedName>
</protein>
<dbReference type="EMBL" id="DVLP01000367">
    <property type="protein sequence ID" value="HIT76390.1"/>
    <property type="molecule type" value="Genomic_DNA"/>
</dbReference>
<dbReference type="SUPFAM" id="SSF51735">
    <property type="entry name" value="NAD(P)-binding Rossmann-fold domains"/>
    <property type="match status" value="1"/>
</dbReference>
<dbReference type="InterPro" id="IPR055170">
    <property type="entry name" value="GFO_IDH_MocA-like_dom"/>
</dbReference>
<evidence type="ECO:0000256" key="1">
    <source>
        <dbReference type="ARBA" id="ARBA00023002"/>
    </source>
</evidence>
<dbReference type="InterPro" id="IPR036291">
    <property type="entry name" value="NAD(P)-bd_dom_sf"/>
</dbReference>
<dbReference type="SUPFAM" id="SSF55347">
    <property type="entry name" value="Glyceraldehyde-3-phosphate dehydrogenase-like, C-terminal domain"/>
    <property type="match status" value="1"/>
</dbReference>
<evidence type="ECO:0000313" key="4">
    <source>
        <dbReference type="EMBL" id="HIT76390.1"/>
    </source>
</evidence>
<dbReference type="Proteomes" id="UP000886842">
    <property type="component" value="Unassembled WGS sequence"/>
</dbReference>
<accession>A0A9D1H1J0</accession>
<proteinExistence type="predicted"/>
<dbReference type="InterPro" id="IPR000683">
    <property type="entry name" value="Gfo/Idh/MocA-like_OxRdtase_N"/>
</dbReference>
<evidence type="ECO:0000259" key="2">
    <source>
        <dbReference type="Pfam" id="PF01408"/>
    </source>
</evidence>
<sequence length="260" mass="27504">MSNESSSRRLRAGVVGLGWAGQEHMKGYQALANVDLVALAGVETDKRASLGQTYGVESTHADLSSMIAEANLDLVSIATPTALHAPMAIEALEAGIHVLSEKPMAETAERSQAMVDASLANDRVLEVTFNKRQGSQIRTLQRLVDSGVLGRLYYVKAGWVRRHGIPGLGSWFTQKSWAGGGPMMDIGIHALDMALSVMGEPEVATVSGATYAEFGPRGRGGSGGGSNKWHDGTTTETGLYEVEDLGTAFVRMGDGSTLLL</sequence>
<keyword evidence="1" id="KW-0560">Oxidoreductase</keyword>
<dbReference type="Pfam" id="PF22725">
    <property type="entry name" value="GFO_IDH_MocA_C3"/>
    <property type="match status" value="1"/>
</dbReference>
<evidence type="ECO:0000313" key="5">
    <source>
        <dbReference type="Proteomes" id="UP000886842"/>
    </source>
</evidence>
<dbReference type="GO" id="GO:0016491">
    <property type="term" value="F:oxidoreductase activity"/>
    <property type="evidence" value="ECO:0007669"/>
    <property type="project" value="UniProtKB-KW"/>
</dbReference>
<dbReference type="Pfam" id="PF01408">
    <property type="entry name" value="GFO_IDH_MocA"/>
    <property type="match status" value="1"/>
</dbReference>
<organism evidence="4 5">
    <name type="scientific">Candidatus Avipropionibacterium avicola</name>
    <dbReference type="NCBI Taxonomy" id="2840701"/>
    <lineage>
        <taxon>Bacteria</taxon>
        <taxon>Bacillati</taxon>
        <taxon>Actinomycetota</taxon>
        <taxon>Actinomycetes</taxon>
        <taxon>Propionibacteriales</taxon>
        <taxon>Propionibacteriaceae</taxon>
        <taxon>Propionibacteriaceae incertae sedis</taxon>
        <taxon>Candidatus Avipropionibacterium</taxon>
    </lineage>
</organism>
<comment type="caution">
    <text evidence="4">The sequence shown here is derived from an EMBL/GenBank/DDBJ whole genome shotgun (WGS) entry which is preliminary data.</text>
</comment>
<name>A0A9D1H1J0_9ACTN</name>
<dbReference type="Gene3D" id="3.30.360.10">
    <property type="entry name" value="Dihydrodipicolinate Reductase, domain 2"/>
    <property type="match status" value="1"/>
</dbReference>
<feature type="domain" description="Gfo/Idh/MocA-like oxidoreductase N-terminal" evidence="2">
    <location>
        <begin position="10"/>
        <end position="128"/>
    </location>
</feature>
<dbReference type="AlphaFoldDB" id="A0A9D1H1J0"/>